<reference evidence="1" key="1">
    <citation type="submission" date="2021-02" db="EMBL/GenBank/DDBJ databases">
        <authorList>
            <person name="Nowell W R."/>
        </authorList>
    </citation>
    <scope>NUCLEOTIDE SEQUENCE</scope>
</reference>
<feature type="non-terminal residue" evidence="1">
    <location>
        <position position="1"/>
    </location>
</feature>
<organism evidence="1 2">
    <name type="scientific">Rotaria magnacalcarata</name>
    <dbReference type="NCBI Taxonomy" id="392030"/>
    <lineage>
        <taxon>Eukaryota</taxon>
        <taxon>Metazoa</taxon>
        <taxon>Spiralia</taxon>
        <taxon>Gnathifera</taxon>
        <taxon>Rotifera</taxon>
        <taxon>Eurotatoria</taxon>
        <taxon>Bdelloidea</taxon>
        <taxon>Philodinida</taxon>
        <taxon>Philodinidae</taxon>
        <taxon>Rotaria</taxon>
    </lineage>
</organism>
<name>A0A8S3G5A1_9BILA</name>
<dbReference type="GO" id="GO:0003676">
    <property type="term" value="F:nucleic acid binding"/>
    <property type="evidence" value="ECO:0007669"/>
    <property type="project" value="InterPro"/>
</dbReference>
<sequence length="144" mass="16849">MIFGKFHLYSKSNWAVTLLNLYFTLIGIKHNLTSAYHQRSDNVIEKFNRIFDGVSAKYVGDNDINKLDEYIDRASFCMSKAKLPGEELITIINDDEENSITCRVQQLDQLVQQRDTVHQRLNSNSIKMKIYYDHHLKHIADQLQ</sequence>
<proteinExistence type="predicted"/>
<dbReference type="EMBL" id="CAJOBH010258011">
    <property type="protein sequence ID" value="CAF5151468.1"/>
    <property type="molecule type" value="Genomic_DNA"/>
</dbReference>
<dbReference type="Proteomes" id="UP000681967">
    <property type="component" value="Unassembled WGS sequence"/>
</dbReference>
<evidence type="ECO:0000313" key="1">
    <source>
        <dbReference type="EMBL" id="CAF5151468.1"/>
    </source>
</evidence>
<gene>
    <name evidence="1" type="ORF">BYL167_LOCUS72340</name>
</gene>
<dbReference type="Gene3D" id="3.30.420.10">
    <property type="entry name" value="Ribonuclease H-like superfamily/Ribonuclease H"/>
    <property type="match status" value="1"/>
</dbReference>
<dbReference type="InterPro" id="IPR036397">
    <property type="entry name" value="RNaseH_sf"/>
</dbReference>
<comment type="caution">
    <text evidence="1">The sequence shown here is derived from an EMBL/GenBank/DDBJ whole genome shotgun (WGS) entry which is preliminary data.</text>
</comment>
<protein>
    <submittedName>
        <fullName evidence="1">Uncharacterized protein</fullName>
    </submittedName>
</protein>
<accession>A0A8S3G5A1</accession>
<dbReference type="AlphaFoldDB" id="A0A8S3G5A1"/>
<evidence type="ECO:0000313" key="2">
    <source>
        <dbReference type="Proteomes" id="UP000681967"/>
    </source>
</evidence>